<feature type="compositionally biased region" description="Polar residues" evidence="6">
    <location>
        <begin position="1742"/>
        <end position="1756"/>
    </location>
</feature>
<evidence type="ECO:0000256" key="5">
    <source>
        <dbReference type="ARBA" id="ARBA00023136"/>
    </source>
</evidence>
<feature type="region of interest" description="Disordered" evidence="6">
    <location>
        <begin position="1725"/>
        <end position="1756"/>
    </location>
</feature>
<dbReference type="SMART" id="SM01202">
    <property type="entry name" value="FerI"/>
    <property type="match status" value="1"/>
</dbReference>
<evidence type="ECO:0000256" key="2">
    <source>
        <dbReference type="ARBA" id="ARBA00022692"/>
    </source>
</evidence>
<evidence type="ECO:0000259" key="8">
    <source>
        <dbReference type="PROSITE" id="PS50004"/>
    </source>
</evidence>
<feature type="compositionally biased region" description="Low complexity" evidence="6">
    <location>
        <begin position="153"/>
        <end position="180"/>
    </location>
</feature>
<feature type="region of interest" description="Disordered" evidence="6">
    <location>
        <begin position="1280"/>
        <end position="1308"/>
    </location>
</feature>
<dbReference type="InterPro" id="IPR037720">
    <property type="entry name" value="C2B_Ferlin"/>
</dbReference>
<evidence type="ECO:0000256" key="4">
    <source>
        <dbReference type="ARBA" id="ARBA00022989"/>
    </source>
</evidence>
<dbReference type="GO" id="GO:0007009">
    <property type="term" value="P:plasma membrane organization"/>
    <property type="evidence" value="ECO:0007669"/>
    <property type="project" value="TreeGrafter"/>
</dbReference>
<feature type="compositionally biased region" description="Polar residues" evidence="6">
    <location>
        <begin position="1781"/>
        <end position="1794"/>
    </location>
</feature>
<dbReference type="SMART" id="SM00239">
    <property type="entry name" value="C2"/>
    <property type="match status" value="8"/>
</dbReference>
<proteinExistence type="predicted"/>
<dbReference type="CDD" id="cd04037">
    <property type="entry name" value="C2E_Ferlin"/>
    <property type="match status" value="1"/>
</dbReference>
<protein>
    <recommendedName>
        <fullName evidence="8">C2 domain-containing protein</fullName>
    </recommendedName>
</protein>
<evidence type="ECO:0000256" key="3">
    <source>
        <dbReference type="ARBA" id="ARBA00022737"/>
    </source>
</evidence>
<feature type="transmembrane region" description="Helical" evidence="7">
    <location>
        <begin position="1916"/>
        <end position="1939"/>
    </location>
</feature>
<keyword evidence="4 7" id="KW-1133">Transmembrane helix</keyword>
<dbReference type="Pfam" id="PF00168">
    <property type="entry name" value="C2"/>
    <property type="match status" value="7"/>
</dbReference>
<feature type="compositionally biased region" description="Polar residues" evidence="6">
    <location>
        <begin position="350"/>
        <end position="361"/>
    </location>
</feature>
<dbReference type="InterPro" id="IPR037721">
    <property type="entry name" value="Ferlin"/>
</dbReference>
<dbReference type="CDD" id="cd00030">
    <property type="entry name" value="C2"/>
    <property type="match status" value="3"/>
</dbReference>
<dbReference type="PANTHER" id="PTHR12546:SF33">
    <property type="entry name" value="SPERM VESICLE FUSION PROTEIN FER-1"/>
    <property type="match status" value="1"/>
</dbReference>
<feature type="domain" description="C2" evidence="8">
    <location>
        <begin position="413"/>
        <end position="548"/>
    </location>
</feature>
<comment type="caution">
    <text evidence="9">The sequence shown here is derived from an EMBL/GenBank/DDBJ whole genome shotgun (WGS) entry which is preliminary data.</text>
</comment>
<keyword evidence="2 7" id="KW-0812">Transmembrane</keyword>
<dbReference type="GO" id="GO:0016020">
    <property type="term" value="C:membrane"/>
    <property type="evidence" value="ECO:0007669"/>
    <property type="project" value="UniProtKB-SubCell"/>
</dbReference>
<dbReference type="EMBL" id="JAKCXM010000558">
    <property type="protein sequence ID" value="KAJ0392886.1"/>
    <property type="molecule type" value="Genomic_DNA"/>
</dbReference>
<feature type="compositionally biased region" description="Acidic residues" evidence="6">
    <location>
        <begin position="388"/>
        <end position="400"/>
    </location>
</feature>
<evidence type="ECO:0000313" key="9">
    <source>
        <dbReference type="EMBL" id="KAJ0392886.1"/>
    </source>
</evidence>
<keyword evidence="3" id="KW-0677">Repeat</keyword>
<dbReference type="InterPro" id="IPR035892">
    <property type="entry name" value="C2_domain_sf"/>
</dbReference>
<sequence>MATPKTPSSTTRTPRLVVNVVSARNVGTRDSASSDAAPTDVFCQVRCGGDAFKTDVKEQTSSPEWRQEVTFGTSGTALGDSVAFKLYAYGRLAKDTSLGEASLALSSLVRNEKKEIVLPLQQAAESAPNATATAGELVVELLYEPDYVAPVAAPGTQTTASPPTSAASAATKSAPASETPQRPPNVVIVTVLEGKGLVAADGKGESASSDPIVKITCTKNKSQKTKVVKKALHPKWRQRFYFLLTETRQVVDFIVEDDDMFSNDFLGQCTIDVQQWRAQFGEKKNAIWLALQPRKGEGDLSVSDIGPERNMNYGLGRLCIALEFSHIGRKFDSLEQGEQDHSTAVPASQKARNVSEPLSQGDTEEKENAPEGEEGAEDAGGEQAPEGGNDDGDEDEEEDEEKRKQTEEELKKQEEERRKKFDELSEVQFHSGEYQIQVRVIEVRDLKPMDVNGSCDPVVSVECLGQRQHTMVKTKQLSCVFDEHLIFSFKHLDKDTVQQGSIKVTVLDADGPGSSSLARLSSDTIGSFTVDLSYVYFQKDHELHRRWVALVGNDKTNSDSIQGYLLLSIVVLGPGDRLRIRPPSSRRDEEALDRVQTKEDINSLVLVPPRVIQTLHYLVVTIYQAQDLPDMDQSMMKKGGVDGYAKVYFAGQDILETKKVTVKGNKNLTVEFNQELWFPVLLPTMSNSIAISLWDWDLTVDELIGNTAPYSFARLQSDPASFVPHWTNIYGPPVGYISESAAQKHMFRNPAVASTYRGRMLLSMRMEDGSKAVHDRPHTRNITTAMPLTPTKAYTLRAAVYYGTEIPMFVSKTSWNRNSRMSIRISIGRHEVASTRVENVNGMCYWNQYIEIPNVNLPTDLKHVPDVFIHLVRQKINETRLICFARFKASEVLKDQTADELKIVPDPEWVSFREDTVLNELKDHDFTGNVLLTMQLNHTQSNIVESETAQAWREQATASLTYTKYTLFAHMFQGKCLPAADANGALDAYVKVTCGGAQGKSGKRLATRDPCFYETVCLDVDLPQLTKFLPMVSVQVFDWDQWDADDYVGAARFSLLDVPQLLSSEYSKLRSTGKYKPPRPTWYPISYASPGDTEGELLLSLELVRKEMPGLVIDPPESIRPPMEDRFLEITCLGCRGLEPVGFMPVNTPFVKFEAGEVSRSSANGGARFTNPSSTPSGRNPNFLERIVVPIKIPIDALYAPRLNISVYDQLLGGFYKPLLGMCSVDLRCKMPLSNGKPNPLYMEPGGSVLTGNPYLAKGVDLSTYPGTLPPVSNRISDAVTAPSRDRTASHCSATGSMREESKSESTDFGAGVGFASRGISNVSSHHDQIQIGDEDDDTPHYLRDRARVDGSLEDVVLSAPFETYELFRGDMLVRKRYTGGKREPTFRAVGRFKGLIRLLKNSDEPALFDLDQFLSPQPYLVRVYVLDALNLTPKDENNKCDPYLRISLGDGRKRHHLINDREHFCKETLHPRFHKMYEFKSELPGASELRIELLDYDFFALPTIPAGLSNGLTAVGTTVGGDDFIGATLIDLEDRWFSQKWQQLGAHPDRYEKHKPLEVRPLFAPFSTMPQGSIRLWVDILTPQEMKLCKPLDISLPPPRQFEVRVIVYRARNVIPGDFTELSDLFVKCWLQSRHDKAQTTDTHWRARDGKASFNWRMKFDISLPVDDENEADKGYLHFQLWDKDVLYDDCLADSVIDLGVFLRQAYKTNDIVNVFAKKKEVRVRGTNSAPSSMRVPISGSVPSSQQVTATNSGSVSINVMEDLKRPLLGDAPRDAEDSMTMSRSQFPPSSAPRSGPAKDPSLKRKENAESLVKSIKQRLGMGEDPEDASWLSFTTRDPTTGDRVRAGELLVSVEILPVGVANARAAGLGRSEPNSFPFLAEPADRLQLSAMWNPMYVLEAFMGPKYYRAFSSGLVCVLFVALIIFAGPLVNVFVTLLELIPQPYGFIVFGILLALLLLSVSCVAYRCNRAFASTAAAQNN</sequence>
<dbReference type="CDD" id="cd04011">
    <property type="entry name" value="C2B_Ferlin"/>
    <property type="match status" value="1"/>
</dbReference>
<name>A0AAD5L9U7_PYTIN</name>
<dbReference type="Proteomes" id="UP001209570">
    <property type="component" value="Unassembled WGS sequence"/>
</dbReference>
<evidence type="ECO:0000256" key="6">
    <source>
        <dbReference type="SAM" id="MobiDB-lite"/>
    </source>
</evidence>
<dbReference type="InterPro" id="IPR037724">
    <property type="entry name" value="C2E_Ferlin"/>
</dbReference>
<feature type="domain" description="C2" evidence="8">
    <location>
        <begin position="597"/>
        <end position="727"/>
    </location>
</feature>
<feature type="compositionally biased region" description="Basic and acidic residues" evidence="6">
    <location>
        <begin position="401"/>
        <end position="422"/>
    </location>
</feature>
<feature type="domain" description="C2" evidence="8">
    <location>
        <begin position="1"/>
        <end position="118"/>
    </location>
</feature>
<keyword evidence="10" id="KW-1185">Reference proteome</keyword>
<feature type="region of interest" description="Disordered" evidence="6">
    <location>
        <begin position="335"/>
        <end position="422"/>
    </location>
</feature>
<reference evidence="9" key="1">
    <citation type="submission" date="2021-12" db="EMBL/GenBank/DDBJ databases">
        <title>Prjna785345.</title>
        <authorList>
            <person name="Rujirawat T."/>
            <person name="Krajaejun T."/>
        </authorList>
    </citation>
    <scope>NUCLEOTIDE SEQUENCE</scope>
    <source>
        <strain evidence="9">Pi057C3</strain>
    </source>
</reference>
<organism evidence="9 10">
    <name type="scientific">Pythium insidiosum</name>
    <name type="common">Pythiosis disease agent</name>
    <dbReference type="NCBI Taxonomy" id="114742"/>
    <lineage>
        <taxon>Eukaryota</taxon>
        <taxon>Sar</taxon>
        <taxon>Stramenopiles</taxon>
        <taxon>Oomycota</taxon>
        <taxon>Peronosporomycetes</taxon>
        <taxon>Pythiales</taxon>
        <taxon>Pythiaceae</taxon>
        <taxon>Pythium</taxon>
    </lineage>
</organism>
<feature type="region of interest" description="Disordered" evidence="6">
    <location>
        <begin position="1770"/>
        <end position="1812"/>
    </location>
</feature>
<feature type="transmembrane region" description="Helical" evidence="7">
    <location>
        <begin position="1945"/>
        <end position="1967"/>
    </location>
</feature>
<feature type="domain" description="C2" evidence="8">
    <location>
        <begin position="952"/>
        <end position="1071"/>
    </location>
</feature>
<dbReference type="InterPro" id="IPR012968">
    <property type="entry name" value="FerIin_dom"/>
</dbReference>
<dbReference type="SUPFAM" id="SSF49562">
    <property type="entry name" value="C2 domain (Calcium/lipid-binding domain, CaLB)"/>
    <property type="match status" value="8"/>
</dbReference>
<feature type="domain" description="C2" evidence="8">
    <location>
        <begin position="1585"/>
        <end position="1713"/>
    </location>
</feature>
<dbReference type="Gene3D" id="2.60.40.150">
    <property type="entry name" value="C2 domain"/>
    <property type="match status" value="7"/>
</dbReference>
<feature type="domain" description="C2" evidence="8">
    <location>
        <begin position="1403"/>
        <end position="1546"/>
    </location>
</feature>
<accession>A0AAD5L9U7</accession>
<evidence type="ECO:0000256" key="7">
    <source>
        <dbReference type="SAM" id="Phobius"/>
    </source>
</evidence>
<dbReference type="PROSITE" id="PS50004">
    <property type="entry name" value="C2"/>
    <property type="match status" value="8"/>
</dbReference>
<evidence type="ECO:0000313" key="10">
    <source>
        <dbReference type="Proteomes" id="UP001209570"/>
    </source>
</evidence>
<comment type="subcellular location">
    <subcellularLocation>
        <location evidence="1">Membrane</location>
        <topology evidence="1">Single-pass membrane protein</topology>
    </subcellularLocation>
</comment>
<keyword evidence="5 7" id="KW-0472">Membrane</keyword>
<dbReference type="InterPro" id="IPR000008">
    <property type="entry name" value="C2_dom"/>
</dbReference>
<feature type="region of interest" description="Disordered" evidence="6">
    <location>
        <begin position="153"/>
        <end position="182"/>
    </location>
</feature>
<evidence type="ECO:0000256" key="1">
    <source>
        <dbReference type="ARBA" id="ARBA00004167"/>
    </source>
</evidence>
<feature type="compositionally biased region" description="Acidic residues" evidence="6">
    <location>
        <begin position="362"/>
        <end position="380"/>
    </location>
</feature>
<feature type="domain" description="C2" evidence="8">
    <location>
        <begin position="168"/>
        <end position="289"/>
    </location>
</feature>
<gene>
    <name evidence="9" type="ORF">P43SY_002490</name>
</gene>
<feature type="domain" description="C2" evidence="8">
    <location>
        <begin position="1105"/>
        <end position="1241"/>
    </location>
</feature>
<dbReference type="PANTHER" id="PTHR12546">
    <property type="entry name" value="FER-1-LIKE"/>
    <property type="match status" value="1"/>
</dbReference>